<feature type="domain" description="N-acetyltransferase" evidence="3">
    <location>
        <begin position="1"/>
        <end position="143"/>
    </location>
</feature>
<gene>
    <name evidence="4" type="ORF">SAMN04488522_104255</name>
</gene>
<dbReference type="STRING" id="288992.SAMN04488522_104255"/>
<dbReference type="EMBL" id="FQUQ01000004">
    <property type="protein sequence ID" value="SHG04148.1"/>
    <property type="molecule type" value="Genomic_DNA"/>
</dbReference>
<sequence>MIRDFEQGDMDQVVQIWLDASIIAHDFIPEAYWKGKSEEMRELYLPNSKTFVYENEDAALLAFISMKDHYIAALFVAPFEQGKGIGKQMLDFVKQLYQNLELDVYTENLNSVAFYKKHGFIIQEEGMEEGTGHKEYKMSYHSEEIQ</sequence>
<dbReference type="Pfam" id="PF00583">
    <property type="entry name" value="Acetyltransf_1"/>
    <property type="match status" value="1"/>
</dbReference>
<dbReference type="PANTHER" id="PTHR43800:SF1">
    <property type="entry name" value="PEPTIDYL-LYSINE N-ACETYLTRANSFERASE YJAB"/>
    <property type="match status" value="1"/>
</dbReference>
<evidence type="ECO:0000313" key="4">
    <source>
        <dbReference type="EMBL" id="SHG04148.1"/>
    </source>
</evidence>
<evidence type="ECO:0000256" key="1">
    <source>
        <dbReference type="ARBA" id="ARBA00022679"/>
    </source>
</evidence>
<dbReference type="InterPro" id="IPR000182">
    <property type="entry name" value="GNAT_dom"/>
</dbReference>
<dbReference type="PROSITE" id="PS51186">
    <property type="entry name" value="GNAT"/>
    <property type="match status" value="1"/>
</dbReference>
<evidence type="ECO:0000259" key="3">
    <source>
        <dbReference type="PROSITE" id="PS51186"/>
    </source>
</evidence>
<name>A0A1M5GKA9_9SPHI</name>
<reference evidence="5" key="1">
    <citation type="submission" date="2016-11" db="EMBL/GenBank/DDBJ databases">
        <authorList>
            <person name="Varghese N."/>
            <person name="Submissions S."/>
        </authorList>
    </citation>
    <scope>NUCLEOTIDE SEQUENCE [LARGE SCALE GENOMIC DNA]</scope>
    <source>
        <strain evidence="5">DSM 16990</strain>
    </source>
</reference>
<evidence type="ECO:0000256" key="2">
    <source>
        <dbReference type="ARBA" id="ARBA00023315"/>
    </source>
</evidence>
<dbReference type="InterPro" id="IPR016181">
    <property type="entry name" value="Acyl_CoA_acyltransferase"/>
</dbReference>
<keyword evidence="2" id="KW-0012">Acyltransferase</keyword>
<dbReference type="RefSeq" id="WP_073232976.1">
    <property type="nucleotide sequence ID" value="NZ_FQUQ01000004.1"/>
</dbReference>
<protein>
    <submittedName>
        <fullName evidence="4">Putative acetyltransferase</fullName>
    </submittedName>
</protein>
<keyword evidence="1 4" id="KW-0808">Transferase</keyword>
<accession>A0A1M5GKA9</accession>
<dbReference type="NCBIfam" id="NF007853">
    <property type="entry name" value="PRK10562.1"/>
    <property type="match status" value="1"/>
</dbReference>
<keyword evidence="5" id="KW-1185">Reference proteome</keyword>
<organism evidence="4 5">
    <name type="scientific">Pedobacter caeni</name>
    <dbReference type="NCBI Taxonomy" id="288992"/>
    <lineage>
        <taxon>Bacteria</taxon>
        <taxon>Pseudomonadati</taxon>
        <taxon>Bacteroidota</taxon>
        <taxon>Sphingobacteriia</taxon>
        <taxon>Sphingobacteriales</taxon>
        <taxon>Sphingobacteriaceae</taxon>
        <taxon>Pedobacter</taxon>
    </lineage>
</organism>
<dbReference type="PANTHER" id="PTHR43800">
    <property type="entry name" value="PEPTIDYL-LYSINE N-ACETYLTRANSFERASE YJAB"/>
    <property type="match status" value="1"/>
</dbReference>
<dbReference type="CDD" id="cd04301">
    <property type="entry name" value="NAT_SF"/>
    <property type="match status" value="1"/>
</dbReference>
<dbReference type="SUPFAM" id="SSF55729">
    <property type="entry name" value="Acyl-CoA N-acyltransferases (Nat)"/>
    <property type="match status" value="1"/>
</dbReference>
<dbReference type="AlphaFoldDB" id="A0A1M5GKA9"/>
<dbReference type="Gene3D" id="3.40.630.30">
    <property type="match status" value="1"/>
</dbReference>
<dbReference type="Proteomes" id="UP000184287">
    <property type="component" value="Unassembled WGS sequence"/>
</dbReference>
<dbReference type="OrthoDB" id="5319888at2"/>
<evidence type="ECO:0000313" key="5">
    <source>
        <dbReference type="Proteomes" id="UP000184287"/>
    </source>
</evidence>
<proteinExistence type="predicted"/>
<dbReference type="GO" id="GO:0016747">
    <property type="term" value="F:acyltransferase activity, transferring groups other than amino-acyl groups"/>
    <property type="evidence" value="ECO:0007669"/>
    <property type="project" value="InterPro"/>
</dbReference>